<feature type="domain" description="AB hydrolase-1" evidence="1">
    <location>
        <begin position="28"/>
        <end position="261"/>
    </location>
</feature>
<dbReference type="EMBL" id="JBHSGK010000013">
    <property type="protein sequence ID" value="MFC4737149.1"/>
    <property type="molecule type" value="Genomic_DNA"/>
</dbReference>
<dbReference type="InterPro" id="IPR000639">
    <property type="entry name" value="Epox_hydrolase-like"/>
</dbReference>
<organism evidence="2 3">
    <name type="scientific">Bacillus daqingensis</name>
    <dbReference type="NCBI Taxonomy" id="872396"/>
    <lineage>
        <taxon>Bacteria</taxon>
        <taxon>Bacillati</taxon>
        <taxon>Bacillota</taxon>
        <taxon>Bacilli</taxon>
        <taxon>Bacillales</taxon>
        <taxon>Bacillaceae</taxon>
        <taxon>Bacillus</taxon>
    </lineage>
</organism>
<evidence type="ECO:0000259" key="1">
    <source>
        <dbReference type="Pfam" id="PF12697"/>
    </source>
</evidence>
<dbReference type="RefSeq" id="WP_377909754.1">
    <property type="nucleotide sequence ID" value="NZ_JBHSGK010000013.1"/>
</dbReference>
<dbReference type="SUPFAM" id="SSF53474">
    <property type="entry name" value="alpha/beta-Hydrolases"/>
    <property type="match status" value="1"/>
</dbReference>
<dbReference type="GO" id="GO:0016787">
    <property type="term" value="F:hydrolase activity"/>
    <property type="evidence" value="ECO:0007669"/>
    <property type="project" value="UniProtKB-KW"/>
</dbReference>
<comment type="caution">
    <text evidence="2">The sequence shown here is derived from an EMBL/GenBank/DDBJ whole genome shotgun (WGS) entry which is preliminary data.</text>
</comment>
<evidence type="ECO:0000313" key="2">
    <source>
        <dbReference type="EMBL" id="MFC4737149.1"/>
    </source>
</evidence>
<dbReference type="PRINTS" id="PR00111">
    <property type="entry name" value="ABHYDROLASE"/>
</dbReference>
<sequence length="277" mass="31434">MNSYWLAKTFHSSYGYVRYGICGEGPPLVLVHGTPWSSFNWRHLIPGLSEWFTVYYYDLVGYGKSEKATGDVSLGIQHHVLDELLQEWRINEPIVVGHDFGGTTALRTHLLLNVSYKKLVLIDPVALAPWGSSFFSHVFKHEEAFRGIPGYIHEAMVAAYVQDAMYTPMPSDTLKGTITPWLKDIGQAAFYRQIAQADQRYTDEIEPLYASMTVPTLILWGAEDEWIPIGRGRELRRRIPNASFRSIPNAGHLVQEDQPATLLGYLTRYLVDDENAI</sequence>
<name>A0ABV9NZ62_9BACI</name>
<accession>A0ABV9NZ62</accession>
<dbReference type="PRINTS" id="PR00412">
    <property type="entry name" value="EPOXHYDRLASE"/>
</dbReference>
<dbReference type="Pfam" id="PF12697">
    <property type="entry name" value="Abhydrolase_6"/>
    <property type="match status" value="1"/>
</dbReference>
<gene>
    <name evidence="2" type="ORF">ACFO4L_11170</name>
</gene>
<keyword evidence="2" id="KW-0378">Hydrolase</keyword>
<reference evidence="3" key="1">
    <citation type="journal article" date="2019" name="Int. J. Syst. Evol. Microbiol.">
        <title>The Global Catalogue of Microorganisms (GCM) 10K type strain sequencing project: providing services to taxonomists for standard genome sequencing and annotation.</title>
        <authorList>
            <consortium name="The Broad Institute Genomics Platform"/>
            <consortium name="The Broad Institute Genome Sequencing Center for Infectious Disease"/>
            <person name="Wu L."/>
            <person name="Ma J."/>
        </authorList>
    </citation>
    <scope>NUCLEOTIDE SEQUENCE [LARGE SCALE GENOMIC DNA]</scope>
    <source>
        <strain evidence="3">JCM 12165</strain>
    </source>
</reference>
<dbReference type="Gene3D" id="3.40.50.1820">
    <property type="entry name" value="alpha/beta hydrolase"/>
    <property type="match status" value="1"/>
</dbReference>
<dbReference type="Proteomes" id="UP001595896">
    <property type="component" value="Unassembled WGS sequence"/>
</dbReference>
<proteinExistence type="predicted"/>
<dbReference type="PANTHER" id="PTHR46438">
    <property type="entry name" value="ALPHA/BETA-HYDROLASES SUPERFAMILY PROTEIN"/>
    <property type="match status" value="1"/>
</dbReference>
<evidence type="ECO:0000313" key="3">
    <source>
        <dbReference type="Proteomes" id="UP001595896"/>
    </source>
</evidence>
<keyword evidence="3" id="KW-1185">Reference proteome</keyword>
<dbReference type="InterPro" id="IPR029058">
    <property type="entry name" value="AB_hydrolase_fold"/>
</dbReference>
<protein>
    <submittedName>
        <fullName evidence="2">Alpha/beta fold hydrolase</fullName>
    </submittedName>
</protein>
<dbReference type="InterPro" id="IPR000073">
    <property type="entry name" value="AB_hydrolase_1"/>
</dbReference>
<dbReference type="PANTHER" id="PTHR46438:SF2">
    <property type="entry name" value="ALPHA_BETA-HYDROLASES SUPERFAMILY PROTEIN"/>
    <property type="match status" value="1"/>
</dbReference>